<sequence>MLTQEQRDEAVRLLGTSADDCEQNIMRSVEINPYSGLMTVASTLVHANQTNRMKKSHRQALMKAGRKALKELGDL</sequence>
<dbReference type="GeneID" id="78559301"/>
<gene>
    <name evidence="1" type="ORF">KQ249_07620</name>
</gene>
<evidence type="ECO:0000313" key="2">
    <source>
        <dbReference type="Proteomes" id="UP000683442"/>
    </source>
</evidence>
<evidence type="ECO:0000313" key="1">
    <source>
        <dbReference type="EMBL" id="QWV14451.1"/>
    </source>
</evidence>
<dbReference type="Proteomes" id="UP000683442">
    <property type="component" value="Chromosome"/>
</dbReference>
<proteinExistence type="predicted"/>
<accession>A0ABX8IKU6</accession>
<reference evidence="1 2" key="1">
    <citation type="submission" date="2021-06" db="EMBL/GenBank/DDBJ databases">
        <title>Microbial metabolic specificity influences pelagic lipid remineralization.</title>
        <authorList>
            <person name="Behrendt L."/>
            <person name="Hunter J.E."/>
            <person name="Alcolombri U."/>
            <person name="Smriga S."/>
            <person name="Mincer T."/>
            <person name="Lowenstein D.P."/>
            <person name="Peaudecerf F.J."/>
            <person name="Fernandez V.I."/>
            <person name="Fredricks H."/>
            <person name="Almblad H."/>
            <person name="Harrison J.J."/>
            <person name="Stocker R."/>
            <person name="Van Mooy B.A.S."/>
        </authorList>
    </citation>
    <scope>NUCLEOTIDE SEQUENCE [LARGE SCALE GENOMIC DNA]</scope>
    <source>
        <strain evidence="1 2">HP15-B</strain>
    </source>
</reference>
<name>A0ABX8IKU6_9GAMM</name>
<organism evidence="1 2">
    <name type="scientific">Marinobacter adhaerens</name>
    <dbReference type="NCBI Taxonomy" id="1033846"/>
    <lineage>
        <taxon>Bacteria</taxon>
        <taxon>Pseudomonadati</taxon>
        <taxon>Pseudomonadota</taxon>
        <taxon>Gammaproteobacteria</taxon>
        <taxon>Pseudomonadales</taxon>
        <taxon>Marinobacteraceae</taxon>
        <taxon>Marinobacter</taxon>
    </lineage>
</organism>
<dbReference type="EMBL" id="CP076686">
    <property type="protein sequence ID" value="QWV14451.1"/>
    <property type="molecule type" value="Genomic_DNA"/>
</dbReference>
<keyword evidence="2" id="KW-1185">Reference proteome</keyword>
<dbReference type="RefSeq" id="WP_014576213.1">
    <property type="nucleotide sequence ID" value="NZ_CP076686.1"/>
</dbReference>
<protein>
    <submittedName>
        <fullName evidence="1">Uncharacterized protein</fullName>
    </submittedName>
</protein>